<evidence type="ECO:0000313" key="3">
    <source>
        <dbReference type="EMBL" id="SVA07685.1"/>
    </source>
</evidence>
<feature type="non-terminal residue" evidence="3">
    <location>
        <position position="1"/>
    </location>
</feature>
<organism evidence="3">
    <name type="scientific">marine metagenome</name>
    <dbReference type="NCBI Taxonomy" id="408172"/>
    <lineage>
        <taxon>unclassified sequences</taxon>
        <taxon>metagenomes</taxon>
        <taxon>ecological metagenomes</taxon>
    </lineage>
</organism>
<keyword evidence="1" id="KW-0175">Coiled coil</keyword>
<keyword evidence="2" id="KW-0812">Transmembrane</keyword>
<feature type="transmembrane region" description="Helical" evidence="2">
    <location>
        <begin position="6"/>
        <end position="24"/>
    </location>
</feature>
<dbReference type="AlphaFoldDB" id="A0A381SUI9"/>
<name>A0A381SUI9_9ZZZZ</name>
<proteinExistence type="predicted"/>
<sequence>VLGLTVLVFVAVLGLGVVPFRGWLDQRENLGDLREQVAEIERENREFELRVDALNTDEEIERRARAEYNLVRFDEEAYAVLPPPDEVVVIPGIWPFRG</sequence>
<dbReference type="EMBL" id="UINC01003597">
    <property type="protein sequence ID" value="SVA07685.1"/>
    <property type="molecule type" value="Genomic_DNA"/>
</dbReference>
<gene>
    <name evidence="3" type="ORF">METZ01_LOCUS60539</name>
</gene>
<feature type="coiled-coil region" evidence="1">
    <location>
        <begin position="30"/>
        <end position="57"/>
    </location>
</feature>
<keyword evidence="2" id="KW-1133">Transmembrane helix</keyword>
<evidence type="ECO:0000256" key="1">
    <source>
        <dbReference type="SAM" id="Coils"/>
    </source>
</evidence>
<dbReference type="Pfam" id="PF04977">
    <property type="entry name" value="DivIC"/>
    <property type="match status" value="1"/>
</dbReference>
<evidence type="ECO:0000256" key="2">
    <source>
        <dbReference type="SAM" id="Phobius"/>
    </source>
</evidence>
<reference evidence="3" key="1">
    <citation type="submission" date="2018-05" db="EMBL/GenBank/DDBJ databases">
        <authorList>
            <person name="Lanie J.A."/>
            <person name="Ng W.-L."/>
            <person name="Kazmierczak K.M."/>
            <person name="Andrzejewski T.M."/>
            <person name="Davidsen T.M."/>
            <person name="Wayne K.J."/>
            <person name="Tettelin H."/>
            <person name="Glass J.I."/>
            <person name="Rusch D."/>
            <person name="Podicherti R."/>
            <person name="Tsui H.-C.T."/>
            <person name="Winkler M.E."/>
        </authorList>
    </citation>
    <scope>NUCLEOTIDE SEQUENCE</scope>
</reference>
<evidence type="ECO:0008006" key="4">
    <source>
        <dbReference type="Google" id="ProtNLM"/>
    </source>
</evidence>
<accession>A0A381SUI9</accession>
<dbReference type="InterPro" id="IPR007060">
    <property type="entry name" value="FtsL/DivIC"/>
</dbReference>
<protein>
    <recommendedName>
        <fullName evidence="4">Septum formation initiator family protein</fullName>
    </recommendedName>
</protein>
<keyword evidence="2" id="KW-0472">Membrane</keyword>